<gene>
    <name evidence="1" type="ORF">C5167_044141</name>
</gene>
<accession>A0A4Y7L7T4</accession>
<dbReference type="Gramene" id="RZC81563">
    <property type="protein sequence ID" value="RZC81563"/>
    <property type="gene ID" value="C5167_044141"/>
</dbReference>
<name>A0A4Y7L7T4_PAPSO</name>
<organism evidence="1 2">
    <name type="scientific">Papaver somniferum</name>
    <name type="common">Opium poppy</name>
    <dbReference type="NCBI Taxonomy" id="3469"/>
    <lineage>
        <taxon>Eukaryota</taxon>
        <taxon>Viridiplantae</taxon>
        <taxon>Streptophyta</taxon>
        <taxon>Embryophyta</taxon>
        <taxon>Tracheophyta</taxon>
        <taxon>Spermatophyta</taxon>
        <taxon>Magnoliopsida</taxon>
        <taxon>Ranunculales</taxon>
        <taxon>Papaveraceae</taxon>
        <taxon>Papaveroideae</taxon>
        <taxon>Papaver</taxon>
    </lineage>
</organism>
<protein>
    <submittedName>
        <fullName evidence="1">Uncharacterized protein</fullName>
    </submittedName>
</protein>
<keyword evidence="2" id="KW-1185">Reference proteome</keyword>
<reference evidence="1 2" key="1">
    <citation type="journal article" date="2018" name="Science">
        <title>The opium poppy genome and morphinan production.</title>
        <authorList>
            <person name="Guo L."/>
            <person name="Winzer T."/>
            <person name="Yang X."/>
            <person name="Li Y."/>
            <person name="Ning Z."/>
            <person name="He Z."/>
            <person name="Teodor R."/>
            <person name="Lu Y."/>
            <person name="Bowser T.A."/>
            <person name="Graham I.A."/>
            <person name="Ye K."/>
        </authorList>
    </citation>
    <scope>NUCLEOTIDE SEQUENCE [LARGE SCALE GENOMIC DNA]</scope>
    <source>
        <strain evidence="2">cv. HN1</strain>
        <tissue evidence="1">Leaves</tissue>
    </source>
</reference>
<proteinExistence type="predicted"/>
<dbReference type="AlphaFoldDB" id="A0A4Y7L7T4"/>
<evidence type="ECO:0000313" key="2">
    <source>
        <dbReference type="Proteomes" id="UP000316621"/>
    </source>
</evidence>
<sequence>MSRWKSTCMAGDNYKTLTIAGAIGYTHWILFMEDIVTYKFTYLNSLDMRTLEQPTAMFQVEAYFFKKEDETAADIALADMLLCPFVITVPELETSLANYQGTQMTWQHSQRTT</sequence>
<dbReference type="Proteomes" id="UP000316621">
    <property type="component" value="Chromosome 10"/>
</dbReference>
<dbReference type="EMBL" id="CM010724">
    <property type="protein sequence ID" value="RZC81563.1"/>
    <property type="molecule type" value="Genomic_DNA"/>
</dbReference>
<evidence type="ECO:0000313" key="1">
    <source>
        <dbReference type="EMBL" id="RZC81563.1"/>
    </source>
</evidence>